<keyword evidence="3" id="KW-0808">Transferase</keyword>
<dbReference type="Gene3D" id="3.60.40.10">
    <property type="entry name" value="PPM-type phosphatase domain"/>
    <property type="match status" value="1"/>
</dbReference>
<dbReference type="SMART" id="SM00065">
    <property type="entry name" value="GAF"/>
    <property type="match status" value="1"/>
</dbReference>
<dbReference type="InterPro" id="IPR052016">
    <property type="entry name" value="Bact_Sigma-Reg"/>
</dbReference>
<evidence type="ECO:0000256" key="12">
    <source>
        <dbReference type="ARBA" id="ARBA00047761"/>
    </source>
</evidence>
<dbReference type="SMART" id="SM00086">
    <property type="entry name" value="PAC"/>
    <property type="match status" value="1"/>
</dbReference>
<reference evidence="18 19" key="1">
    <citation type="submission" date="2020-03" db="EMBL/GenBank/DDBJ databases">
        <title>A novel species.</title>
        <authorList>
            <person name="Gao J."/>
        </authorList>
    </citation>
    <scope>NUCLEOTIDE SEQUENCE [LARGE SCALE GENOMIC DNA]</scope>
    <source>
        <strain evidence="18 19">QMT-12</strain>
    </source>
</reference>
<dbReference type="GO" id="GO:0005524">
    <property type="term" value="F:ATP binding"/>
    <property type="evidence" value="ECO:0007669"/>
    <property type="project" value="UniProtKB-KW"/>
</dbReference>
<evidence type="ECO:0000256" key="13">
    <source>
        <dbReference type="ARBA" id="ARBA00056274"/>
    </source>
</evidence>
<dbReference type="EC" id="3.1.3.16" evidence="1"/>
<proteinExistence type="predicted"/>
<keyword evidence="4" id="KW-0479">Metal-binding</keyword>
<keyword evidence="19" id="KW-1185">Reference proteome</keyword>
<gene>
    <name evidence="18" type="ORF">HA039_31215</name>
</gene>
<comment type="catalytic activity">
    <reaction evidence="12">
        <text>O-phospho-L-seryl-[protein] + H2O = L-seryl-[protein] + phosphate</text>
        <dbReference type="Rhea" id="RHEA:20629"/>
        <dbReference type="Rhea" id="RHEA-COMP:9863"/>
        <dbReference type="Rhea" id="RHEA-COMP:11604"/>
        <dbReference type="ChEBI" id="CHEBI:15377"/>
        <dbReference type="ChEBI" id="CHEBI:29999"/>
        <dbReference type="ChEBI" id="CHEBI:43474"/>
        <dbReference type="ChEBI" id="CHEBI:83421"/>
        <dbReference type="EC" id="3.1.3.16"/>
    </reaction>
</comment>
<name>A0A6G9H6S2_9ACTN</name>
<dbReference type="AlphaFoldDB" id="A0A6G9H6S2"/>
<evidence type="ECO:0000256" key="1">
    <source>
        <dbReference type="ARBA" id="ARBA00013081"/>
    </source>
</evidence>
<dbReference type="PANTHER" id="PTHR43156">
    <property type="entry name" value="STAGE II SPORULATION PROTEIN E-RELATED"/>
    <property type="match status" value="1"/>
</dbReference>
<feature type="domain" description="PPM-type phosphatase" evidence="17">
    <location>
        <begin position="344"/>
        <end position="557"/>
    </location>
</feature>
<evidence type="ECO:0000256" key="9">
    <source>
        <dbReference type="ARBA" id="ARBA00022842"/>
    </source>
</evidence>
<dbReference type="Pfam" id="PF13185">
    <property type="entry name" value="GAF_2"/>
    <property type="match status" value="1"/>
</dbReference>
<evidence type="ECO:0000259" key="16">
    <source>
        <dbReference type="SMART" id="SM00065"/>
    </source>
</evidence>
<evidence type="ECO:0000256" key="8">
    <source>
        <dbReference type="ARBA" id="ARBA00022840"/>
    </source>
</evidence>
<keyword evidence="5" id="KW-0547">Nucleotide-binding</keyword>
<dbReference type="InterPro" id="IPR001932">
    <property type="entry name" value="PPM-type_phosphatase-like_dom"/>
</dbReference>
<dbReference type="InterPro" id="IPR001610">
    <property type="entry name" value="PAC"/>
</dbReference>
<evidence type="ECO:0000256" key="6">
    <source>
        <dbReference type="ARBA" id="ARBA00022777"/>
    </source>
</evidence>
<evidence type="ECO:0000256" key="11">
    <source>
        <dbReference type="ARBA" id="ARBA00023211"/>
    </source>
</evidence>
<dbReference type="InterPro" id="IPR036457">
    <property type="entry name" value="PPM-type-like_dom_sf"/>
</dbReference>
<keyword evidence="8" id="KW-0067">ATP-binding</keyword>
<protein>
    <recommendedName>
        <fullName evidence="1">protein-serine/threonine phosphatase</fullName>
        <ecNumber evidence="1">3.1.3.16</ecNumber>
    </recommendedName>
    <alternativeName>
        <fullName evidence="15">Protein-serine/threonine phosphatase</fullName>
    </alternativeName>
    <alternativeName>
        <fullName evidence="14">Serine/threonine-protein kinase</fullName>
    </alternativeName>
</protein>
<evidence type="ECO:0000256" key="3">
    <source>
        <dbReference type="ARBA" id="ARBA00022679"/>
    </source>
</evidence>
<dbReference type="SUPFAM" id="SSF81606">
    <property type="entry name" value="PP2C-like"/>
    <property type="match status" value="1"/>
</dbReference>
<evidence type="ECO:0000256" key="10">
    <source>
        <dbReference type="ARBA" id="ARBA00022912"/>
    </source>
</evidence>
<dbReference type="SUPFAM" id="SSF55785">
    <property type="entry name" value="PYP-like sensor domain (PAS domain)"/>
    <property type="match status" value="1"/>
</dbReference>
<dbReference type="InterPro" id="IPR029016">
    <property type="entry name" value="GAF-like_dom_sf"/>
</dbReference>
<dbReference type="CDD" id="cd00130">
    <property type="entry name" value="PAS"/>
    <property type="match status" value="1"/>
</dbReference>
<evidence type="ECO:0000256" key="15">
    <source>
        <dbReference type="ARBA" id="ARBA00081350"/>
    </source>
</evidence>
<comment type="function">
    <text evidence="13">Primarily acts as an independent SigF regulator that is sensitive to the osmosensory signal, mediating the cross talk of PknD with the SigF regulon. Possesses both phosphatase and kinase activities. The kinase domain functions as a classic anti-sigma factor-like kinase to phosphorylate the anti-anti-sigma factor domain at the canonical regulatory site, and the phosphatase domain antagonizes this activity.</text>
</comment>
<dbReference type="GO" id="GO:0046872">
    <property type="term" value="F:metal ion binding"/>
    <property type="evidence" value="ECO:0007669"/>
    <property type="project" value="UniProtKB-KW"/>
</dbReference>
<keyword evidence="11" id="KW-0464">Manganese</keyword>
<dbReference type="InterPro" id="IPR003018">
    <property type="entry name" value="GAF"/>
</dbReference>
<dbReference type="KEGG" id="slia:HA039_31215"/>
<evidence type="ECO:0000256" key="14">
    <source>
        <dbReference type="ARBA" id="ARBA00075117"/>
    </source>
</evidence>
<dbReference type="Pfam" id="PF07228">
    <property type="entry name" value="SpoIIE"/>
    <property type="match status" value="1"/>
</dbReference>
<keyword evidence="7" id="KW-0378">Hydrolase</keyword>
<feature type="domain" description="GAF" evidence="16">
    <location>
        <begin position="170"/>
        <end position="323"/>
    </location>
</feature>
<dbReference type="InterPro" id="IPR000014">
    <property type="entry name" value="PAS"/>
</dbReference>
<evidence type="ECO:0000256" key="7">
    <source>
        <dbReference type="ARBA" id="ARBA00022801"/>
    </source>
</evidence>
<dbReference type="Pfam" id="PF08447">
    <property type="entry name" value="PAS_3"/>
    <property type="match status" value="1"/>
</dbReference>
<evidence type="ECO:0000313" key="18">
    <source>
        <dbReference type="EMBL" id="QIQ06190.1"/>
    </source>
</evidence>
<evidence type="ECO:0000256" key="2">
    <source>
        <dbReference type="ARBA" id="ARBA00022553"/>
    </source>
</evidence>
<accession>A0A6G9H6S2</accession>
<dbReference type="EMBL" id="CP050177">
    <property type="protein sequence ID" value="QIQ06190.1"/>
    <property type="molecule type" value="Genomic_DNA"/>
</dbReference>
<evidence type="ECO:0000313" key="19">
    <source>
        <dbReference type="Proteomes" id="UP000501179"/>
    </source>
</evidence>
<keyword evidence="2" id="KW-0597">Phosphoprotein</keyword>
<dbReference type="GO" id="GO:0004722">
    <property type="term" value="F:protein serine/threonine phosphatase activity"/>
    <property type="evidence" value="ECO:0007669"/>
    <property type="project" value="UniProtKB-EC"/>
</dbReference>
<keyword evidence="9" id="KW-0460">Magnesium</keyword>
<dbReference type="FunFam" id="3.60.40.10:FF:000005">
    <property type="entry name" value="Serine/threonine protein phosphatase"/>
    <property type="match status" value="1"/>
</dbReference>
<dbReference type="SMART" id="SM00331">
    <property type="entry name" value="PP2C_SIG"/>
    <property type="match status" value="1"/>
</dbReference>
<dbReference type="GO" id="GO:0016301">
    <property type="term" value="F:kinase activity"/>
    <property type="evidence" value="ECO:0007669"/>
    <property type="project" value="UniProtKB-KW"/>
</dbReference>
<evidence type="ECO:0000256" key="4">
    <source>
        <dbReference type="ARBA" id="ARBA00022723"/>
    </source>
</evidence>
<dbReference type="Proteomes" id="UP000501179">
    <property type="component" value="Chromosome"/>
</dbReference>
<dbReference type="InterPro" id="IPR035965">
    <property type="entry name" value="PAS-like_dom_sf"/>
</dbReference>
<organism evidence="18 19">
    <name type="scientific">Streptomyces liangshanensis</name>
    <dbReference type="NCBI Taxonomy" id="2717324"/>
    <lineage>
        <taxon>Bacteria</taxon>
        <taxon>Bacillati</taxon>
        <taxon>Actinomycetota</taxon>
        <taxon>Actinomycetes</taxon>
        <taxon>Kitasatosporales</taxon>
        <taxon>Streptomycetaceae</taxon>
        <taxon>Streptomyces</taxon>
    </lineage>
</organism>
<dbReference type="PANTHER" id="PTHR43156:SF2">
    <property type="entry name" value="STAGE II SPORULATION PROTEIN E"/>
    <property type="match status" value="1"/>
</dbReference>
<dbReference type="InterPro" id="IPR013655">
    <property type="entry name" value="PAS_fold_3"/>
</dbReference>
<evidence type="ECO:0000256" key="5">
    <source>
        <dbReference type="ARBA" id="ARBA00022741"/>
    </source>
</evidence>
<sequence>MERRSARSAPDRDATLQALGADLRAALPRTLAANRMGGFLRDLRSDLIFLDEGALAVFDLPPDGFDGRPETLYARMVPEDVAGFREMVSRARSEPGDYGTYFRILGADGTIRWAHTQGVVERDAEGNPLRAIGIVRDASAELRHVAQQAVLEPQRRHQNDVVTATTAALSRALTVEDVLDALTSREILGPVGAQAISLTVLDQDRLRRIAVASLPMTMREEMEFSRIDADLPVAEAFRSHRPVFITRASVEAEWPQLWPHVKDTPLTAGAILPLIAQARPTGVLSIMYEGKTAFTPEEQNLLLALAATIAQSVQRAALYDEEHAMAVGLQQSMLPATIPDMPGVRVAVRYQPARTGHQIGGDWYDVVPLRGGRVGLVVGDVQGHDIQASAVMGQLRTALRAYAAEGHAPAAVMARASRFLQDLDTDRLATCIYVDLDPATGRARLVRAGHPGPVIRHADGSSSSPDVAGGLPFGLLQYSDAPYPTTELVLGPDETLLLCTDGLLEFRGEDIDVGERRIRSALYDGPGDLDRLAEYIVDTIETRQGQEDDVALLLATLAPGRDTAA</sequence>
<keyword evidence="10" id="KW-0904">Protein phosphatase</keyword>
<keyword evidence="6" id="KW-0418">Kinase</keyword>
<dbReference type="RefSeq" id="WP_167035029.1">
    <property type="nucleotide sequence ID" value="NZ_CP050177.1"/>
</dbReference>
<evidence type="ECO:0000259" key="17">
    <source>
        <dbReference type="SMART" id="SM00331"/>
    </source>
</evidence>
<dbReference type="Gene3D" id="3.30.450.20">
    <property type="entry name" value="PAS domain"/>
    <property type="match status" value="1"/>
</dbReference>
<dbReference type="Gene3D" id="3.30.450.40">
    <property type="match status" value="1"/>
</dbReference>
<dbReference type="SUPFAM" id="SSF55781">
    <property type="entry name" value="GAF domain-like"/>
    <property type="match status" value="1"/>
</dbReference>